<feature type="signal peptide" evidence="1">
    <location>
        <begin position="1"/>
        <end position="20"/>
    </location>
</feature>
<keyword evidence="1" id="KW-0732">Signal</keyword>
<proteinExistence type="predicted"/>
<comment type="caution">
    <text evidence="2">The sequence shown here is derived from an EMBL/GenBank/DDBJ whole genome shotgun (WGS) entry which is preliminary data.</text>
</comment>
<dbReference type="RefSeq" id="WP_156858510.1">
    <property type="nucleotide sequence ID" value="NZ_WOWR01000004.1"/>
</dbReference>
<evidence type="ECO:0008006" key="4">
    <source>
        <dbReference type="Google" id="ProtNLM"/>
    </source>
</evidence>
<evidence type="ECO:0000313" key="3">
    <source>
        <dbReference type="Proteomes" id="UP000442695"/>
    </source>
</evidence>
<organism evidence="2 3">
    <name type="scientific">Pseudomonas putida</name>
    <name type="common">Arthrobacter siderocapsulatus</name>
    <dbReference type="NCBI Taxonomy" id="303"/>
    <lineage>
        <taxon>Bacteria</taxon>
        <taxon>Pseudomonadati</taxon>
        <taxon>Pseudomonadota</taxon>
        <taxon>Gammaproteobacteria</taxon>
        <taxon>Pseudomonadales</taxon>
        <taxon>Pseudomonadaceae</taxon>
        <taxon>Pseudomonas</taxon>
    </lineage>
</organism>
<dbReference type="AlphaFoldDB" id="A0A7V8EJF6"/>
<sequence>MKILLLAALTLPLLASVAIADPSEDDILLMAASQKAVEIYRDSGVTGMTAAVDDCGSGLSRASAVEDVEFCVALNLATMHVDEISTKAQNLPRDNHFKDDFVLSQAEELLKFFAPTEHEGQLAPYLQERSAKIEHYVKIAADSPNPAPHAQQGASDAEPVAEAFATFWQSTDCNEMRSLSQWDELVATLKTSDQQLCTTFVQMHQQVQEVQVKNVQSLPGARARVTATLILRQQSMQQQDTFVLVNGQWLLAGRNN</sequence>
<evidence type="ECO:0000313" key="2">
    <source>
        <dbReference type="EMBL" id="KAF0255943.1"/>
    </source>
</evidence>
<dbReference type="EMBL" id="WOWR01000004">
    <property type="protein sequence ID" value="KAF0255943.1"/>
    <property type="molecule type" value="Genomic_DNA"/>
</dbReference>
<accession>A0A7V8EJF6</accession>
<dbReference type="Proteomes" id="UP000442695">
    <property type="component" value="Unassembled WGS sequence"/>
</dbReference>
<evidence type="ECO:0000256" key="1">
    <source>
        <dbReference type="SAM" id="SignalP"/>
    </source>
</evidence>
<protein>
    <recommendedName>
        <fullName evidence="4">DUF3828 domain-containing protein</fullName>
    </recommendedName>
</protein>
<name>A0A7V8EJF6_PSEPU</name>
<reference evidence="2 3" key="1">
    <citation type="submission" date="2019-12" db="EMBL/GenBank/DDBJ databases">
        <authorList>
            <person name="Woiski C."/>
        </authorList>
    </citation>
    <scope>NUCLEOTIDE SEQUENCE [LARGE SCALE GENOMIC DNA]</scope>
    <source>
        <strain evidence="2 3">BOE100</strain>
    </source>
</reference>
<feature type="chain" id="PRO_5030572973" description="DUF3828 domain-containing protein" evidence="1">
    <location>
        <begin position="21"/>
        <end position="256"/>
    </location>
</feature>
<gene>
    <name evidence="2" type="ORF">GN299_05560</name>
</gene>